<dbReference type="Proteomes" id="UP001060085">
    <property type="component" value="Linkage Group LG06"/>
</dbReference>
<comment type="caution">
    <text evidence="1">The sequence shown here is derived from an EMBL/GenBank/DDBJ whole genome shotgun (WGS) entry which is preliminary data.</text>
</comment>
<proteinExistence type="predicted"/>
<organism evidence="1 2">
    <name type="scientific">Catharanthus roseus</name>
    <name type="common">Madagascar periwinkle</name>
    <name type="synonym">Vinca rosea</name>
    <dbReference type="NCBI Taxonomy" id="4058"/>
    <lineage>
        <taxon>Eukaryota</taxon>
        <taxon>Viridiplantae</taxon>
        <taxon>Streptophyta</taxon>
        <taxon>Embryophyta</taxon>
        <taxon>Tracheophyta</taxon>
        <taxon>Spermatophyta</taxon>
        <taxon>Magnoliopsida</taxon>
        <taxon>eudicotyledons</taxon>
        <taxon>Gunneridae</taxon>
        <taxon>Pentapetalae</taxon>
        <taxon>asterids</taxon>
        <taxon>lamiids</taxon>
        <taxon>Gentianales</taxon>
        <taxon>Apocynaceae</taxon>
        <taxon>Rauvolfioideae</taxon>
        <taxon>Vinceae</taxon>
        <taxon>Catharanthinae</taxon>
        <taxon>Catharanthus</taxon>
    </lineage>
</organism>
<accession>A0ACC0AI75</accession>
<gene>
    <name evidence="1" type="ORF">M9H77_28768</name>
</gene>
<evidence type="ECO:0000313" key="1">
    <source>
        <dbReference type="EMBL" id="KAI5659975.1"/>
    </source>
</evidence>
<reference evidence="2" key="1">
    <citation type="journal article" date="2023" name="Nat. Plants">
        <title>Single-cell RNA sequencing provides a high-resolution roadmap for understanding the multicellular compartmentation of specialized metabolism.</title>
        <authorList>
            <person name="Sun S."/>
            <person name="Shen X."/>
            <person name="Li Y."/>
            <person name="Li Y."/>
            <person name="Wang S."/>
            <person name="Li R."/>
            <person name="Zhang H."/>
            <person name="Shen G."/>
            <person name="Guo B."/>
            <person name="Wei J."/>
            <person name="Xu J."/>
            <person name="St-Pierre B."/>
            <person name="Chen S."/>
            <person name="Sun C."/>
        </authorList>
    </citation>
    <scope>NUCLEOTIDE SEQUENCE [LARGE SCALE GENOMIC DNA]</scope>
</reference>
<evidence type="ECO:0000313" key="2">
    <source>
        <dbReference type="Proteomes" id="UP001060085"/>
    </source>
</evidence>
<protein>
    <submittedName>
        <fullName evidence="1">Uncharacterized protein</fullName>
    </submittedName>
</protein>
<keyword evidence="2" id="KW-1185">Reference proteome</keyword>
<dbReference type="EMBL" id="CM044706">
    <property type="protein sequence ID" value="KAI5659975.1"/>
    <property type="molecule type" value="Genomic_DNA"/>
</dbReference>
<name>A0ACC0AI75_CATRO</name>
<sequence length="179" mass="19958">MLGSVTLDLDSVDRGRSTIGGLDPMRLESILDRSWMYREQLVPGVKGTPSTESSSSMAPFTDPAAWKPLPGDTHQLLTLNVDRVFSGVDRGWLYGAGAEAAHLRVESSWAAAILPPCCLEAEKRIMRQVEATVSSAYTAFEEHMRRFAEHSNLSYTPMPPMMDVDRNHHRQQQLQGLQM</sequence>